<dbReference type="SUPFAM" id="SSF47923">
    <property type="entry name" value="Ypt/Rab-GAP domain of gyp1p"/>
    <property type="match status" value="1"/>
</dbReference>
<dbReference type="Proteomes" id="UP000271098">
    <property type="component" value="Unassembled WGS sequence"/>
</dbReference>
<dbReference type="PANTHER" id="PTHR47219:SF9">
    <property type="entry name" value="GTPASE ACTIVATING PROTEIN AND CENTROSOME-ASSOCIATED, ISOFORM B"/>
    <property type="match status" value="1"/>
</dbReference>
<protein>
    <submittedName>
        <fullName evidence="5">Rab-GAP TBC domain-containing protein</fullName>
    </submittedName>
</protein>
<keyword evidence="1" id="KW-0175">Coiled coil</keyword>
<feature type="domain" description="Rab-GAP TBC" evidence="2">
    <location>
        <begin position="1"/>
        <end position="55"/>
    </location>
</feature>
<dbReference type="Pfam" id="PF23436">
    <property type="entry name" value="RabGap-TBC_2"/>
    <property type="match status" value="1"/>
</dbReference>
<sequence length="237" mass="28166">MDCLLQDYVPDLFAHFYDLGVETHMYASQWFLTLFTAKFPLQMVYFIVDLFLSEGMNTIFHISLALLKASKKELLQLDFEGALKYFRISHKRLSKYEKEFYSLKERELESQDPQERLEETILRLERENDDLAHELVTSKIELRKNLDTAEDSVESLQGQLERCMRTAKDLEDENNGLRAEYDQVKEMCRREVQRLESEAMRSQSIILNYKQICSDLSYRLDKQQENYQTQKKRISVG</sequence>
<accession>A0A183EKK7</accession>
<dbReference type="Gene3D" id="1.10.472.80">
    <property type="entry name" value="Ypt/Rab-GAP domain of gyp1p, domain 3"/>
    <property type="match status" value="1"/>
</dbReference>
<feature type="coiled-coil region" evidence="1">
    <location>
        <begin position="114"/>
        <end position="198"/>
    </location>
</feature>
<reference evidence="5" key="1">
    <citation type="submission" date="2016-06" db="UniProtKB">
        <authorList>
            <consortium name="WormBaseParasite"/>
        </authorList>
    </citation>
    <scope>IDENTIFICATION</scope>
</reference>
<evidence type="ECO:0000313" key="3">
    <source>
        <dbReference type="EMBL" id="VDN38360.1"/>
    </source>
</evidence>
<dbReference type="InterPro" id="IPR035969">
    <property type="entry name" value="Rab-GAP_TBC_sf"/>
</dbReference>
<dbReference type="AlphaFoldDB" id="A0A183EKK7"/>
<proteinExistence type="predicted"/>
<evidence type="ECO:0000256" key="1">
    <source>
        <dbReference type="SAM" id="Coils"/>
    </source>
</evidence>
<evidence type="ECO:0000313" key="4">
    <source>
        <dbReference type="Proteomes" id="UP000271098"/>
    </source>
</evidence>
<dbReference type="GO" id="GO:0005096">
    <property type="term" value="F:GTPase activator activity"/>
    <property type="evidence" value="ECO:0007669"/>
    <property type="project" value="TreeGrafter"/>
</dbReference>
<dbReference type="PANTHER" id="PTHR47219">
    <property type="entry name" value="RAB GTPASE-ACTIVATING PROTEIN 1-LIKE"/>
    <property type="match status" value="1"/>
</dbReference>
<organism evidence="5">
    <name type="scientific">Gongylonema pulchrum</name>
    <dbReference type="NCBI Taxonomy" id="637853"/>
    <lineage>
        <taxon>Eukaryota</taxon>
        <taxon>Metazoa</taxon>
        <taxon>Ecdysozoa</taxon>
        <taxon>Nematoda</taxon>
        <taxon>Chromadorea</taxon>
        <taxon>Rhabditida</taxon>
        <taxon>Spirurina</taxon>
        <taxon>Spiruromorpha</taxon>
        <taxon>Spiruroidea</taxon>
        <taxon>Gongylonematidae</taxon>
        <taxon>Gongylonema</taxon>
    </lineage>
</organism>
<gene>
    <name evidence="3" type="ORF">GPUH_LOCUS21498</name>
</gene>
<dbReference type="EMBL" id="UYRT01092741">
    <property type="protein sequence ID" value="VDN38360.1"/>
    <property type="molecule type" value="Genomic_DNA"/>
</dbReference>
<evidence type="ECO:0000259" key="2">
    <source>
        <dbReference type="PROSITE" id="PS50086"/>
    </source>
</evidence>
<dbReference type="OrthoDB" id="295078at2759"/>
<dbReference type="WBParaSite" id="GPUH_0002152501-mRNA-1">
    <property type="protein sequence ID" value="GPUH_0002152501-mRNA-1"/>
    <property type="gene ID" value="GPUH_0002152501"/>
</dbReference>
<dbReference type="InterPro" id="IPR050302">
    <property type="entry name" value="Rab_GAP_TBC_domain"/>
</dbReference>
<name>A0A183EKK7_9BILA</name>
<dbReference type="PROSITE" id="PS50086">
    <property type="entry name" value="TBC_RABGAP"/>
    <property type="match status" value="1"/>
</dbReference>
<evidence type="ECO:0000313" key="5">
    <source>
        <dbReference type="WBParaSite" id="GPUH_0002152501-mRNA-1"/>
    </source>
</evidence>
<reference evidence="3 4" key="2">
    <citation type="submission" date="2018-11" db="EMBL/GenBank/DDBJ databases">
        <authorList>
            <consortium name="Pathogen Informatics"/>
        </authorList>
    </citation>
    <scope>NUCLEOTIDE SEQUENCE [LARGE SCALE GENOMIC DNA]</scope>
</reference>
<dbReference type="GO" id="GO:0031267">
    <property type="term" value="F:small GTPase binding"/>
    <property type="evidence" value="ECO:0007669"/>
    <property type="project" value="TreeGrafter"/>
</dbReference>
<dbReference type="InterPro" id="IPR000195">
    <property type="entry name" value="Rab-GAP-TBC_dom"/>
</dbReference>
<keyword evidence="4" id="KW-1185">Reference proteome</keyword>